<reference evidence="2 3" key="1">
    <citation type="submission" date="2018-06" db="EMBL/GenBank/DDBJ databases">
        <title>Comparative genomics reveals the genomic features of Rhizophagus irregularis, R. cerebriforme, R. diaphanum and Gigaspora rosea, and their symbiotic lifestyle signature.</title>
        <authorList>
            <person name="Morin E."/>
            <person name="San Clemente H."/>
            <person name="Chen E.C.H."/>
            <person name="De La Providencia I."/>
            <person name="Hainaut M."/>
            <person name="Kuo A."/>
            <person name="Kohler A."/>
            <person name="Murat C."/>
            <person name="Tang N."/>
            <person name="Roy S."/>
            <person name="Loubradou J."/>
            <person name="Henrissat B."/>
            <person name="Grigoriev I.V."/>
            <person name="Corradi N."/>
            <person name="Roux C."/>
            <person name="Martin F.M."/>
        </authorList>
    </citation>
    <scope>NUCLEOTIDE SEQUENCE [LARGE SCALE GENOMIC DNA]</scope>
    <source>
        <strain evidence="2 3">DAOM 194757</strain>
    </source>
</reference>
<proteinExistence type="predicted"/>
<dbReference type="OrthoDB" id="2419124at2759"/>
<dbReference type="AlphaFoldDB" id="A0A397VR70"/>
<keyword evidence="3" id="KW-1185">Reference proteome</keyword>
<dbReference type="Proteomes" id="UP000266673">
    <property type="component" value="Unassembled WGS sequence"/>
</dbReference>
<dbReference type="EMBL" id="QKWP01000221">
    <property type="protein sequence ID" value="RIB24332.1"/>
    <property type="molecule type" value="Genomic_DNA"/>
</dbReference>
<evidence type="ECO:0000259" key="1">
    <source>
        <dbReference type="Pfam" id="PF01936"/>
    </source>
</evidence>
<organism evidence="2 3">
    <name type="scientific">Gigaspora rosea</name>
    <dbReference type="NCBI Taxonomy" id="44941"/>
    <lineage>
        <taxon>Eukaryota</taxon>
        <taxon>Fungi</taxon>
        <taxon>Fungi incertae sedis</taxon>
        <taxon>Mucoromycota</taxon>
        <taxon>Glomeromycotina</taxon>
        <taxon>Glomeromycetes</taxon>
        <taxon>Diversisporales</taxon>
        <taxon>Gigasporaceae</taxon>
        <taxon>Gigaspora</taxon>
    </lineage>
</organism>
<feature type="non-terminal residue" evidence="2">
    <location>
        <position position="1"/>
    </location>
</feature>
<dbReference type="GO" id="GO:0004540">
    <property type="term" value="F:RNA nuclease activity"/>
    <property type="evidence" value="ECO:0007669"/>
    <property type="project" value="InterPro"/>
</dbReference>
<feature type="domain" description="NYN" evidence="1">
    <location>
        <begin position="3"/>
        <end position="65"/>
    </location>
</feature>
<dbReference type="Gene3D" id="3.40.50.1010">
    <property type="entry name" value="5'-nuclease"/>
    <property type="match status" value="1"/>
</dbReference>
<dbReference type="InterPro" id="IPR021139">
    <property type="entry name" value="NYN"/>
</dbReference>
<protein>
    <recommendedName>
        <fullName evidence="1">NYN domain-containing protein</fullName>
    </recommendedName>
</protein>
<dbReference type="STRING" id="44941.A0A397VR70"/>
<sequence>RIQEQGYEVTVFDRNPIPQHEKEVDIKLSISILKTIVTNNPGILILISGDRDYTPMVETAMENNWIVQNWFWTSGMKILSCYTSY</sequence>
<accession>A0A397VR70</accession>
<gene>
    <name evidence="2" type="ORF">C2G38_1958072</name>
</gene>
<evidence type="ECO:0000313" key="3">
    <source>
        <dbReference type="Proteomes" id="UP000266673"/>
    </source>
</evidence>
<name>A0A397VR70_9GLOM</name>
<dbReference type="Pfam" id="PF01936">
    <property type="entry name" value="NYN"/>
    <property type="match status" value="1"/>
</dbReference>
<comment type="caution">
    <text evidence="2">The sequence shown here is derived from an EMBL/GenBank/DDBJ whole genome shotgun (WGS) entry which is preliminary data.</text>
</comment>
<evidence type="ECO:0000313" key="2">
    <source>
        <dbReference type="EMBL" id="RIB24332.1"/>
    </source>
</evidence>